<evidence type="ECO:0000256" key="1">
    <source>
        <dbReference type="ARBA" id="ARBA00004123"/>
    </source>
</evidence>
<dbReference type="PANTHER" id="PTHR45623:SF11">
    <property type="entry name" value="KISMET, ISOFORM C"/>
    <property type="match status" value="1"/>
</dbReference>
<dbReference type="GO" id="GO:0010468">
    <property type="term" value="P:regulation of gene expression"/>
    <property type="evidence" value="ECO:0007669"/>
    <property type="project" value="TreeGrafter"/>
</dbReference>
<evidence type="ECO:0000313" key="4">
    <source>
        <dbReference type="EMBL" id="KJH39789.1"/>
    </source>
</evidence>
<dbReference type="GO" id="GO:0005634">
    <property type="term" value="C:nucleus"/>
    <property type="evidence" value="ECO:0007669"/>
    <property type="project" value="UniProtKB-SubCell"/>
</dbReference>
<dbReference type="GO" id="GO:0042393">
    <property type="term" value="F:histone binding"/>
    <property type="evidence" value="ECO:0007669"/>
    <property type="project" value="TreeGrafter"/>
</dbReference>
<dbReference type="Pfam" id="PF00176">
    <property type="entry name" value="SNF2-rel_dom"/>
    <property type="match status" value="1"/>
</dbReference>
<dbReference type="GO" id="GO:0140658">
    <property type="term" value="F:ATP-dependent chromatin remodeler activity"/>
    <property type="evidence" value="ECO:0007669"/>
    <property type="project" value="TreeGrafter"/>
</dbReference>
<dbReference type="EMBL" id="KN720585">
    <property type="protein sequence ID" value="KJH39789.1"/>
    <property type="molecule type" value="Genomic_DNA"/>
</dbReference>
<sequence>EFETWTNMNAVVYHGSQHSRDIIQQYEIYYAKQHSRLHALRMEHRVLLTGTPLQNNIEELFSLLNFLHPQQFSSSAAFLDQFGQCQSDEQVQKLQEILKPMMLRRLKEDVEKSLQPKEETIIELMYPKNMGS</sequence>
<dbReference type="Gene3D" id="3.40.50.10810">
    <property type="entry name" value="Tandem AAA-ATPase domain"/>
    <property type="match status" value="1"/>
</dbReference>
<protein>
    <recommendedName>
        <fullName evidence="3">SNF2 N-terminal domain-containing protein</fullName>
    </recommendedName>
</protein>
<dbReference type="PANTHER" id="PTHR45623">
    <property type="entry name" value="CHROMODOMAIN-HELICASE-DNA-BINDING PROTEIN 3-RELATED-RELATED"/>
    <property type="match status" value="1"/>
</dbReference>
<evidence type="ECO:0000313" key="5">
    <source>
        <dbReference type="Proteomes" id="UP000053766"/>
    </source>
</evidence>
<feature type="non-terminal residue" evidence="4">
    <location>
        <position position="1"/>
    </location>
</feature>
<keyword evidence="2" id="KW-0539">Nucleus</keyword>
<dbReference type="InterPro" id="IPR038718">
    <property type="entry name" value="SNF2-like_sf"/>
</dbReference>
<comment type="subcellular location">
    <subcellularLocation>
        <location evidence="1">Nucleus</location>
    </subcellularLocation>
</comment>
<dbReference type="OrthoDB" id="5857104at2759"/>
<dbReference type="GO" id="GO:0000785">
    <property type="term" value="C:chromatin"/>
    <property type="evidence" value="ECO:0007669"/>
    <property type="project" value="TreeGrafter"/>
</dbReference>
<dbReference type="InterPro" id="IPR000330">
    <property type="entry name" value="SNF2_N"/>
</dbReference>
<proteinExistence type="predicted"/>
<dbReference type="STRING" id="29172.A0A0D8X811"/>
<reference evidence="5" key="2">
    <citation type="journal article" date="2016" name="Sci. Rep.">
        <title>Dictyocaulus viviparus genome, variome and transcriptome elucidate lungworm biology and support future intervention.</title>
        <authorList>
            <person name="McNulty S.N."/>
            <person name="Strube C."/>
            <person name="Rosa B.A."/>
            <person name="Martin J.C."/>
            <person name="Tyagi R."/>
            <person name="Choi Y.J."/>
            <person name="Wang Q."/>
            <person name="Hallsworth Pepin K."/>
            <person name="Zhang X."/>
            <person name="Ozersky P."/>
            <person name="Wilson R.K."/>
            <person name="Sternberg P.W."/>
            <person name="Gasser R.B."/>
            <person name="Mitreva M."/>
        </authorList>
    </citation>
    <scope>NUCLEOTIDE SEQUENCE [LARGE SCALE GENOMIC DNA]</scope>
    <source>
        <strain evidence="5">HannoverDv2000</strain>
    </source>
</reference>
<evidence type="ECO:0000256" key="2">
    <source>
        <dbReference type="ARBA" id="ARBA00023242"/>
    </source>
</evidence>
<dbReference type="GO" id="GO:0003682">
    <property type="term" value="F:chromatin binding"/>
    <property type="evidence" value="ECO:0007669"/>
    <property type="project" value="TreeGrafter"/>
</dbReference>
<organism evidence="4 5">
    <name type="scientific">Dictyocaulus viviparus</name>
    <name type="common">Bovine lungworm</name>
    <dbReference type="NCBI Taxonomy" id="29172"/>
    <lineage>
        <taxon>Eukaryota</taxon>
        <taxon>Metazoa</taxon>
        <taxon>Ecdysozoa</taxon>
        <taxon>Nematoda</taxon>
        <taxon>Chromadorea</taxon>
        <taxon>Rhabditida</taxon>
        <taxon>Rhabditina</taxon>
        <taxon>Rhabditomorpha</taxon>
        <taxon>Strongyloidea</taxon>
        <taxon>Metastrongylidae</taxon>
        <taxon>Dictyocaulus</taxon>
    </lineage>
</organism>
<dbReference type="InterPro" id="IPR027417">
    <property type="entry name" value="P-loop_NTPase"/>
</dbReference>
<dbReference type="GO" id="GO:0005524">
    <property type="term" value="F:ATP binding"/>
    <property type="evidence" value="ECO:0007669"/>
    <property type="project" value="InterPro"/>
</dbReference>
<dbReference type="GO" id="GO:0016887">
    <property type="term" value="F:ATP hydrolysis activity"/>
    <property type="evidence" value="ECO:0007669"/>
    <property type="project" value="TreeGrafter"/>
</dbReference>
<feature type="domain" description="SNF2 N-terminal" evidence="3">
    <location>
        <begin position="32"/>
        <end position="124"/>
    </location>
</feature>
<keyword evidence="5" id="KW-1185">Reference proteome</keyword>
<dbReference type="GO" id="GO:0003677">
    <property type="term" value="F:DNA binding"/>
    <property type="evidence" value="ECO:0007669"/>
    <property type="project" value="TreeGrafter"/>
</dbReference>
<name>A0A0D8X811_DICVI</name>
<dbReference type="Proteomes" id="UP000053766">
    <property type="component" value="Unassembled WGS sequence"/>
</dbReference>
<reference evidence="4 5" key="1">
    <citation type="submission" date="2013-11" db="EMBL/GenBank/DDBJ databases">
        <title>Draft genome of the bovine lungworm Dictyocaulus viviparus.</title>
        <authorList>
            <person name="Mitreva M."/>
        </authorList>
    </citation>
    <scope>NUCLEOTIDE SEQUENCE [LARGE SCALE GENOMIC DNA]</scope>
    <source>
        <strain evidence="4 5">HannoverDv2000</strain>
    </source>
</reference>
<evidence type="ECO:0000259" key="3">
    <source>
        <dbReference type="Pfam" id="PF00176"/>
    </source>
</evidence>
<dbReference type="AlphaFoldDB" id="A0A0D8X811"/>
<dbReference type="SUPFAM" id="SSF52540">
    <property type="entry name" value="P-loop containing nucleoside triphosphate hydrolases"/>
    <property type="match status" value="1"/>
</dbReference>
<gene>
    <name evidence="4" type="ORF">DICVIV_14323</name>
</gene>
<accession>A0A0D8X811</accession>